<evidence type="ECO:0000313" key="3">
    <source>
        <dbReference type="EMBL" id="GAA2096769.1"/>
    </source>
</evidence>
<dbReference type="Pfam" id="PF01370">
    <property type="entry name" value="Epimerase"/>
    <property type="match status" value="1"/>
</dbReference>
<name>A0ABN2WQ20_9MICO</name>
<keyword evidence="4" id="KW-1185">Reference proteome</keyword>
<dbReference type="SUPFAM" id="SSF51735">
    <property type="entry name" value="NAD(P)-binding Rossmann-fold domains"/>
    <property type="match status" value="1"/>
</dbReference>
<dbReference type="Proteomes" id="UP001500984">
    <property type="component" value="Unassembled WGS sequence"/>
</dbReference>
<sequence>MTVLVTGASGLVGSAVVRALSERGTPVLAADLPPAPGPGRASSPGTGTQADTPEAAAGTHGSGRESAGWAVSGRGAGRPSHVRLMRWDLTTEVPEEVAALSGRVRTVVHCARRSDDWGPEEEFHAVNAAGTRKVLDVFPHARFIHLSTTAVYGIDRDHTRLHEEAGPLEESEHTAPFPLTAARAEQVIARVRPDALVLRPARVYAPGSADGLIDDLESFRRKDALLLPGGARNTVMLAHLDTVVEAVLAGIDRPQVSGRINVADPEPYLFREALMTYLARTDHPPVLLDERPADLAKARAWFAAKRAGKPRADNRPAHTVAQIEEYVRERTYSLARLTSLLGVQPEQRLAPHS</sequence>
<dbReference type="InterPro" id="IPR050177">
    <property type="entry name" value="Lipid_A_modif_metabolic_enz"/>
</dbReference>
<gene>
    <name evidence="3" type="ORF">GCM10009823_17050</name>
</gene>
<accession>A0ABN2WQ20</accession>
<dbReference type="EMBL" id="BAAAPZ010000006">
    <property type="protein sequence ID" value="GAA2096769.1"/>
    <property type="molecule type" value="Genomic_DNA"/>
</dbReference>
<dbReference type="InterPro" id="IPR001509">
    <property type="entry name" value="Epimerase_deHydtase"/>
</dbReference>
<proteinExistence type="predicted"/>
<evidence type="ECO:0000259" key="2">
    <source>
        <dbReference type="Pfam" id="PF01370"/>
    </source>
</evidence>
<dbReference type="PANTHER" id="PTHR43245">
    <property type="entry name" value="BIFUNCTIONAL POLYMYXIN RESISTANCE PROTEIN ARNA"/>
    <property type="match status" value="1"/>
</dbReference>
<feature type="compositionally biased region" description="Low complexity" evidence="1">
    <location>
        <begin position="28"/>
        <end position="48"/>
    </location>
</feature>
<dbReference type="RefSeq" id="WP_344336876.1">
    <property type="nucleotide sequence ID" value="NZ_BAAAPZ010000006.1"/>
</dbReference>
<feature type="domain" description="NAD-dependent epimerase/dehydratase" evidence="2">
    <location>
        <begin position="3"/>
        <end position="262"/>
    </location>
</feature>
<dbReference type="InterPro" id="IPR036291">
    <property type="entry name" value="NAD(P)-bd_dom_sf"/>
</dbReference>
<reference evidence="3 4" key="1">
    <citation type="journal article" date="2019" name="Int. J. Syst. Evol. Microbiol.">
        <title>The Global Catalogue of Microorganisms (GCM) 10K type strain sequencing project: providing services to taxonomists for standard genome sequencing and annotation.</title>
        <authorList>
            <consortium name="The Broad Institute Genomics Platform"/>
            <consortium name="The Broad Institute Genome Sequencing Center for Infectious Disease"/>
            <person name="Wu L."/>
            <person name="Ma J."/>
        </authorList>
    </citation>
    <scope>NUCLEOTIDE SEQUENCE [LARGE SCALE GENOMIC DNA]</scope>
    <source>
        <strain evidence="3 4">JCM 15900</strain>
    </source>
</reference>
<dbReference type="Gene3D" id="3.40.50.720">
    <property type="entry name" value="NAD(P)-binding Rossmann-like Domain"/>
    <property type="match status" value="1"/>
</dbReference>
<evidence type="ECO:0000256" key="1">
    <source>
        <dbReference type="SAM" id="MobiDB-lite"/>
    </source>
</evidence>
<feature type="region of interest" description="Disordered" evidence="1">
    <location>
        <begin position="27"/>
        <end position="78"/>
    </location>
</feature>
<evidence type="ECO:0000313" key="4">
    <source>
        <dbReference type="Proteomes" id="UP001500984"/>
    </source>
</evidence>
<organism evidence="3 4">
    <name type="scientific">Brevibacterium salitolerans</name>
    <dbReference type="NCBI Taxonomy" id="1403566"/>
    <lineage>
        <taxon>Bacteria</taxon>
        <taxon>Bacillati</taxon>
        <taxon>Actinomycetota</taxon>
        <taxon>Actinomycetes</taxon>
        <taxon>Micrococcales</taxon>
        <taxon>Brevibacteriaceae</taxon>
        <taxon>Brevibacterium</taxon>
    </lineage>
</organism>
<comment type="caution">
    <text evidence="3">The sequence shown here is derived from an EMBL/GenBank/DDBJ whole genome shotgun (WGS) entry which is preliminary data.</text>
</comment>
<protein>
    <submittedName>
        <fullName evidence="3">NAD(P)-dependent oxidoreductase</fullName>
    </submittedName>
</protein>